<dbReference type="GO" id="GO:0005829">
    <property type="term" value="C:cytosol"/>
    <property type="evidence" value="ECO:0007669"/>
    <property type="project" value="TreeGrafter"/>
</dbReference>
<dbReference type="PANTHER" id="PTHR38099">
    <property type="entry name" value="LARGE RIBOSOMAL RNA SUBUNIT ACCUMULATION PROTEIN YCED"/>
    <property type="match status" value="1"/>
</dbReference>
<dbReference type="EMBL" id="MFSR01000002">
    <property type="protein sequence ID" value="OGI41115.1"/>
    <property type="molecule type" value="Genomic_DNA"/>
</dbReference>
<dbReference type="InterPro" id="IPR039255">
    <property type="entry name" value="YceD_bac"/>
</dbReference>
<evidence type="ECO:0000256" key="2">
    <source>
        <dbReference type="ARBA" id="ARBA00010740"/>
    </source>
</evidence>
<evidence type="ECO:0000256" key="4">
    <source>
        <dbReference type="ARBA" id="ARBA00022517"/>
    </source>
</evidence>
<evidence type="ECO:0000313" key="7">
    <source>
        <dbReference type="EMBL" id="OGI41115.1"/>
    </source>
</evidence>
<evidence type="ECO:0000256" key="6">
    <source>
        <dbReference type="SAM" id="MobiDB-lite"/>
    </source>
</evidence>
<reference evidence="7 8" key="1">
    <citation type="journal article" date="2016" name="Nat. Commun.">
        <title>Thousands of microbial genomes shed light on interconnected biogeochemical processes in an aquifer system.</title>
        <authorList>
            <person name="Anantharaman K."/>
            <person name="Brown C.T."/>
            <person name="Hug L.A."/>
            <person name="Sharon I."/>
            <person name="Castelle C.J."/>
            <person name="Probst A.J."/>
            <person name="Thomas B.C."/>
            <person name="Singh A."/>
            <person name="Wilkins M.J."/>
            <person name="Karaoz U."/>
            <person name="Brodie E.L."/>
            <person name="Williams K.H."/>
            <person name="Hubbard S.S."/>
            <person name="Banfield J.F."/>
        </authorList>
    </citation>
    <scope>NUCLEOTIDE SEQUENCE [LARGE SCALE GENOMIC DNA]</scope>
</reference>
<protein>
    <recommendedName>
        <fullName evidence="3">Large ribosomal RNA subunit accumulation protein YceD</fullName>
    </recommendedName>
    <alternativeName>
        <fullName evidence="5">23S rRNA accumulation protein YceD</fullName>
    </alternativeName>
</protein>
<gene>
    <name evidence="7" type="ORF">A2V91_02515</name>
</gene>
<name>A0A1F6T7T9_9PROT</name>
<organism evidence="7 8">
    <name type="scientific">Candidatus Muproteobacteria bacterium RBG_16_64_10</name>
    <dbReference type="NCBI Taxonomy" id="1817757"/>
    <lineage>
        <taxon>Bacteria</taxon>
        <taxon>Pseudomonadati</taxon>
        <taxon>Pseudomonadota</taxon>
        <taxon>Candidatus Muproteobacteria</taxon>
    </lineage>
</organism>
<proteinExistence type="inferred from homology"/>
<dbReference type="InterPro" id="IPR003772">
    <property type="entry name" value="YceD"/>
</dbReference>
<comment type="caution">
    <text evidence="7">The sequence shown here is derived from an EMBL/GenBank/DDBJ whole genome shotgun (WGS) entry which is preliminary data.</text>
</comment>
<evidence type="ECO:0000256" key="5">
    <source>
        <dbReference type="ARBA" id="ARBA00031841"/>
    </source>
</evidence>
<evidence type="ECO:0000256" key="3">
    <source>
        <dbReference type="ARBA" id="ARBA00015716"/>
    </source>
</evidence>
<dbReference type="GO" id="GO:0042254">
    <property type="term" value="P:ribosome biogenesis"/>
    <property type="evidence" value="ECO:0007669"/>
    <property type="project" value="UniProtKB-KW"/>
</dbReference>
<dbReference type="AlphaFoldDB" id="A0A1F6T7T9"/>
<keyword evidence="4" id="KW-0690">Ribosome biogenesis</keyword>
<dbReference type="Pfam" id="PF02620">
    <property type="entry name" value="YceD"/>
    <property type="match status" value="1"/>
</dbReference>
<comment type="similarity">
    <text evidence="2">Belongs to the DUF177 domain family.</text>
</comment>
<feature type="compositionally biased region" description="Basic and acidic residues" evidence="6">
    <location>
        <begin position="131"/>
        <end position="144"/>
    </location>
</feature>
<evidence type="ECO:0000313" key="8">
    <source>
        <dbReference type="Proteomes" id="UP000179334"/>
    </source>
</evidence>
<dbReference type="Proteomes" id="UP000179334">
    <property type="component" value="Unassembled WGS sequence"/>
</dbReference>
<evidence type="ECO:0000256" key="1">
    <source>
        <dbReference type="ARBA" id="ARBA00002868"/>
    </source>
</evidence>
<dbReference type="PANTHER" id="PTHR38099:SF1">
    <property type="entry name" value="LARGE RIBOSOMAL RNA SUBUNIT ACCUMULATION PROTEIN YCED"/>
    <property type="match status" value="1"/>
</dbReference>
<feature type="region of interest" description="Disordered" evidence="6">
    <location>
        <begin position="131"/>
        <end position="154"/>
    </location>
</feature>
<comment type="function">
    <text evidence="1">Plays a role in synthesis, processing and/or stability of 23S rRNA.</text>
</comment>
<sequence>MAEQGARLSGTLPLKAMSRLMQACLGNGGEAHVDLHFGRAEIGNVLEMTGTVGTTVRVACQRCLDPMELELRTETRLFLLRAGEREESLSPEVDALTADRPLSLSQLVEDELLLVMPMIPLHPLARCPAREHVESSGAVPKDKPFSTLGRLKRT</sequence>
<accession>A0A1F6T7T9</accession>